<dbReference type="SUPFAM" id="SSF46626">
    <property type="entry name" value="Cytochrome c"/>
    <property type="match status" value="1"/>
</dbReference>
<dbReference type="Gene3D" id="1.10.760.10">
    <property type="entry name" value="Cytochrome c-like domain"/>
    <property type="match status" value="1"/>
</dbReference>
<dbReference type="RefSeq" id="WP_276269524.1">
    <property type="nucleotide sequence ID" value="NZ_JARJLM010000719.1"/>
</dbReference>
<evidence type="ECO:0000256" key="1">
    <source>
        <dbReference type="ARBA" id="ARBA00022617"/>
    </source>
</evidence>
<keyword evidence="3 4" id="KW-0408">Iron</keyword>
<keyword evidence="5" id="KW-0732">Signal</keyword>
<gene>
    <name evidence="7" type="ORF">P3W85_44535</name>
</gene>
<sequence>MKRPFWFPRPLAARLARLLALGLACAASTGAARADPLAEQGKALFGTHCAACHNADASGIAGVAPPLAGALRERLASPADQAYLANVLTHGLAGPIQSQGQSFNGIMPSFATLPDESLAAVLSWLAASNGVPEQAVSTATLAGARTERKTPGAVRKLREAGQ</sequence>
<evidence type="ECO:0000256" key="4">
    <source>
        <dbReference type="PROSITE-ProRule" id="PRU00433"/>
    </source>
</evidence>
<feature type="domain" description="Cytochrome c" evidence="6">
    <location>
        <begin position="36"/>
        <end position="129"/>
    </location>
</feature>
<dbReference type="Proteomes" id="UP001216674">
    <property type="component" value="Unassembled WGS sequence"/>
</dbReference>
<dbReference type="PROSITE" id="PS51007">
    <property type="entry name" value="CYTC"/>
    <property type="match status" value="1"/>
</dbReference>
<evidence type="ECO:0000313" key="8">
    <source>
        <dbReference type="Proteomes" id="UP001216674"/>
    </source>
</evidence>
<dbReference type="InterPro" id="IPR009056">
    <property type="entry name" value="Cyt_c-like_dom"/>
</dbReference>
<reference evidence="7 8" key="1">
    <citation type="submission" date="2023-03" db="EMBL/GenBank/DDBJ databases">
        <title>Draft assemblies of triclosan tolerant bacteria isolated from returned activated sludge.</title>
        <authorList>
            <person name="Van Hamelsveld S."/>
        </authorList>
    </citation>
    <scope>NUCLEOTIDE SEQUENCE [LARGE SCALE GENOMIC DNA]</scope>
    <source>
        <strain evidence="7 8">GW210010_S58</strain>
    </source>
</reference>
<dbReference type="InterPro" id="IPR036909">
    <property type="entry name" value="Cyt_c-like_dom_sf"/>
</dbReference>
<name>A0ABT6B4Y4_9BURK</name>
<dbReference type="Pfam" id="PF13442">
    <property type="entry name" value="Cytochrome_CBB3"/>
    <property type="match status" value="1"/>
</dbReference>
<protein>
    <submittedName>
        <fullName evidence="7">Cytochrome c</fullName>
    </submittedName>
</protein>
<proteinExistence type="predicted"/>
<dbReference type="InterPro" id="IPR051459">
    <property type="entry name" value="Cytochrome_c-type_DH"/>
</dbReference>
<evidence type="ECO:0000256" key="2">
    <source>
        <dbReference type="ARBA" id="ARBA00022723"/>
    </source>
</evidence>
<dbReference type="EMBL" id="JARJLM010000719">
    <property type="protein sequence ID" value="MDF3839946.1"/>
    <property type="molecule type" value="Genomic_DNA"/>
</dbReference>
<feature type="chain" id="PRO_5046233391" evidence="5">
    <location>
        <begin position="35"/>
        <end position="162"/>
    </location>
</feature>
<evidence type="ECO:0000313" key="7">
    <source>
        <dbReference type="EMBL" id="MDF3839946.1"/>
    </source>
</evidence>
<organism evidence="7 8">
    <name type="scientific">Cupriavidus basilensis</name>
    <dbReference type="NCBI Taxonomy" id="68895"/>
    <lineage>
        <taxon>Bacteria</taxon>
        <taxon>Pseudomonadati</taxon>
        <taxon>Pseudomonadota</taxon>
        <taxon>Betaproteobacteria</taxon>
        <taxon>Burkholderiales</taxon>
        <taxon>Burkholderiaceae</taxon>
        <taxon>Cupriavidus</taxon>
    </lineage>
</organism>
<evidence type="ECO:0000259" key="6">
    <source>
        <dbReference type="PROSITE" id="PS51007"/>
    </source>
</evidence>
<evidence type="ECO:0000256" key="5">
    <source>
        <dbReference type="SAM" id="SignalP"/>
    </source>
</evidence>
<feature type="signal peptide" evidence="5">
    <location>
        <begin position="1"/>
        <end position="34"/>
    </location>
</feature>
<keyword evidence="2 4" id="KW-0479">Metal-binding</keyword>
<comment type="caution">
    <text evidence="7">The sequence shown here is derived from an EMBL/GenBank/DDBJ whole genome shotgun (WGS) entry which is preliminary data.</text>
</comment>
<evidence type="ECO:0000256" key="3">
    <source>
        <dbReference type="ARBA" id="ARBA00023004"/>
    </source>
</evidence>
<dbReference type="PANTHER" id="PTHR35008">
    <property type="entry name" value="BLL4482 PROTEIN-RELATED"/>
    <property type="match status" value="1"/>
</dbReference>
<keyword evidence="8" id="KW-1185">Reference proteome</keyword>
<dbReference type="PANTHER" id="PTHR35008:SF4">
    <property type="entry name" value="BLL4482 PROTEIN"/>
    <property type="match status" value="1"/>
</dbReference>
<accession>A0ABT6B4Y4</accession>
<keyword evidence="1 4" id="KW-0349">Heme</keyword>